<evidence type="ECO:0000313" key="1">
    <source>
        <dbReference type="EMBL" id="GFY05714.1"/>
    </source>
</evidence>
<evidence type="ECO:0000313" key="2">
    <source>
        <dbReference type="Proteomes" id="UP000887159"/>
    </source>
</evidence>
<gene>
    <name evidence="1" type="ORF">TNCV_4403811</name>
</gene>
<organism evidence="1 2">
    <name type="scientific">Trichonephila clavipes</name>
    <name type="common">Golden silk orbweaver</name>
    <name type="synonym">Nephila clavipes</name>
    <dbReference type="NCBI Taxonomy" id="2585209"/>
    <lineage>
        <taxon>Eukaryota</taxon>
        <taxon>Metazoa</taxon>
        <taxon>Ecdysozoa</taxon>
        <taxon>Arthropoda</taxon>
        <taxon>Chelicerata</taxon>
        <taxon>Arachnida</taxon>
        <taxon>Araneae</taxon>
        <taxon>Araneomorphae</taxon>
        <taxon>Entelegynae</taxon>
        <taxon>Araneoidea</taxon>
        <taxon>Nephilidae</taxon>
        <taxon>Trichonephila</taxon>
    </lineage>
</organism>
<dbReference type="EMBL" id="BMAU01021255">
    <property type="protein sequence ID" value="GFY05714.1"/>
    <property type="molecule type" value="Genomic_DNA"/>
</dbReference>
<proteinExistence type="predicted"/>
<name>A0A8X6S2L8_TRICX</name>
<dbReference type="AlphaFoldDB" id="A0A8X6S2L8"/>
<dbReference type="Proteomes" id="UP000887159">
    <property type="component" value="Unassembled WGS sequence"/>
</dbReference>
<comment type="caution">
    <text evidence="1">The sequence shown here is derived from an EMBL/GenBank/DDBJ whole genome shotgun (WGS) entry which is preliminary data.</text>
</comment>
<sequence length="138" mass="15817">MLGGVLEHDTRRVDFRPRKIPVCALLSSGNNRKLDAGASRGRTLVLLKISRVAVLMLVKFFEAHSPRVVLIRCHPRYLTEVQKCEVIARATFAGNSPRFLSRNRWISFARRQKDETSQRVEFSRSTSCLILRGHKQLD</sequence>
<reference evidence="1" key="1">
    <citation type="submission" date="2020-08" db="EMBL/GenBank/DDBJ databases">
        <title>Multicomponent nature underlies the extraordinary mechanical properties of spider dragline silk.</title>
        <authorList>
            <person name="Kono N."/>
            <person name="Nakamura H."/>
            <person name="Mori M."/>
            <person name="Yoshida Y."/>
            <person name="Ohtoshi R."/>
            <person name="Malay A.D."/>
            <person name="Moran D.A.P."/>
            <person name="Tomita M."/>
            <person name="Numata K."/>
            <person name="Arakawa K."/>
        </authorList>
    </citation>
    <scope>NUCLEOTIDE SEQUENCE</scope>
</reference>
<keyword evidence="2" id="KW-1185">Reference proteome</keyword>
<accession>A0A8X6S2L8</accession>
<protein>
    <submittedName>
        <fullName evidence="1">Uncharacterized protein</fullName>
    </submittedName>
</protein>